<name>A0A124I3D2_9ACTN</name>
<evidence type="ECO:0000313" key="2">
    <source>
        <dbReference type="Proteomes" id="UP000053024"/>
    </source>
</evidence>
<evidence type="ECO:0000313" key="1">
    <source>
        <dbReference type="EMBL" id="KUN83341.1"/>
    </source>
</evidence>
<accession>A0A124I3D2</accession>
<sequence>MLRIHDELDLDGDGPSLVRQQQIVRSLPAVYVIQLDLHAQCAADAPTGELSGDVRPLLWHDTTVRRTLP</sequence>
<comment type="caution">
    <text evidence="1">The sequence shown here is derived from an EMBL/GenBank/DDBJ whole genome shotgun (WGS) entry which is preliminary data.</text>
</comment>
<gene>
    <name evidence="1" type="ORF">AQJ66_19075</name>
</gene>
<protein>
    <submittedName>
        <fullName evidence="1">Uncharacterized protein</fullName>
    </submittedName>
</protein>
<dbReference type="EMBL" id="LMWX01000030">
    <property type="protein sequence ID" value="KUN83341.1"/>
    <property type="molecule type" value="Genomic_DNA"/>
</dbReference>
<organism evidence="1 2">
    <name type="scientific">Streptomyces bungoensis</name>
    <dbReference type="NCBI Taxonomy" id="285568"/>
    <lineage>
        <taxon>Bacteria</taxon>
        <taxon>Bacillati</taxon>
        <taxon>Actinomycetota</taxon>
        <taxon>Actinomycetes</taxon>
        <taxon>Kitasatosporales</taxon>
        <taxon>Streptomycetaceae</taxon>
        <taxon>Streptomyces</taxon>
    </lineage>
</organism>
<proteinExistence type="predicted"/>
<dbReference type="AlphaFoldDB" id="A0A124I3D2"/>
<reference evidence="1 2" key="1">
    <citation type="submission" date="2015-10" db="EMBL/GenBank/DDBJ databases">
        <title>Draft genome sequence of Streptomyces bungoensis DSM 41781, type strain for the species Streptomyces bungoensis.</title>
        <authorList>
            <person name="Ruckert C."/>
            <person name="Winkler A."/>
            <person name="Kalinowski J."/>
            <person name="Kampfer P."/>
            <person name="Glaeser S."/>
        </authorList>
    </citation>
    <scope>NUCLEOTIDE SEQUENCE [LARGE SCALE GENOMIC DNA]</scope>
    <source>
        <strain evidence="1 2">DSM 41781</strain>
    </source>
</reference>
<dbReference type="Proteomes" id="UP000053024">
    <property type="component" value="Unassembled WGS sequence"/>
</dbReference>
<keyword evidence="2" id="KW-1185">Reference proteome</keyword>